<accession>A0A368KV08</accession>
<dbReference type="Proteomes" id="UP000253562">
    <property type="component" value="Unassembled WGS sequence"/>
</dbReference>
<protein>
    <submittedName>
        <fullName evidence="2">Uncharacterized protein</fullName>
    </submittedName>
</protein>
<evidence type="ECO:0000313" key="2">
    <source>
        <dbReference type="EMBL" id="RCS54161.1"/>
    </source>
</evidence>
<proteinExistence type="predicted"/>
<evidence type="ECO:0000313" key="3">
    <source>
        <dbReference type="Proteomes" id="UP000253562"/>
    </source>
</evidence>
<name>A0A368KV08_9BACT</name>
<dbReference type="EMBL" id="QPEX01000010">
    <property type="protein sequence ID" value="RCS54161.1"/>
    <property type="molecule type" value="Genomic_DNA"/>
</dbReference>
<gene>
    <name evidence="2" type="ORF">DTL42_03155</name>
</gene>
<reference evidence="2 3" key="1">
    <citation type="submission" date="2018-07" db="EMBL/GenBank/DDBJ databases">
        <title>Comparative genomes isolates from brazilian mangrove.</title>
        <authorList>
            <person name="De Araujo J.E."/>
            <person name="Taketani R.G."/>
            <person name="Silva M.C.P."/>
            <person name="Lourenco M.V."/>
            <person name="Oliveira V.M."/>
            <person name="Andreote F.D."/>
        </authorList>
    </citation>
    <scope>NUCLEOTIDE SEQUENCE [LARGE SCALE GENOMIC DNA]</scope>
    <source>
        <strain evidence="2 3">HEX PRIS-MGV</strain>
    </source>
</reference>
<sequence length="117" mass="13004">MTILTTVSLSLILSLFSDRKLAFVPCCLAAFGGAYSIAPRIFSNPPVWVRGYTRHDFLRFDLLLLVGMTAGLSVALFQLNRWPNLYWIWPTVTSLLLSGLGTLAAIIVGELGWRLVF</sequence>
<evidence type="ECO:0000256" key="1">
    <source>
        <dbReference type="SAM" id="Phobius"/>
    </source>
</evidence>
<comment type="caution">
    <text evidence="2">The sequence shown here is derived from an EMBL/GenBank/DDBJ whole genome shotgun (WGS) entry which is preliminary data.</text>
</comment>
<feature type="transmembrane region" description="Helical" evidence="1">
    <location>
        <begin position="62"/>
        <end position="79"/>
    </location>
</feature>
<dbReference type="AlphaFoldDB" id="A0A368KV08"/>
<keyword evidence="1" id="KW-0812">Transmembrane</keyword>
<feature type="transmembrane region" description="Helical" evidence="1">
    <location>
        <begin position="21"/>
        <end position="42"/>
    </location>
</feature>
<keyword evidence="1" id="KW-0472">Membrane</keyword>
<feature type="transmembrane region" description="Helical" evidence="1">
    <location>
        <begin position="86"/>
        <end position="108"/>
    </location>
</feature>
<organism evidence="2 3">
    <name type="scientific">Bremerella cremea</name>
    <dbReference type="NCBI Taxonomy" id="1031537"/>
    <lineage>
        <taxon>Bacteria</taxon>
        <taxon>Pseudomonadati</taxon>
        <taxon>Planctomycetota</taxon>
        <taxon>Planctomycetia</taxon>
        <taxon>Pirellulales</taxon>
        <taxon>Pirellulaceae</taxon>
        <taxon>Bremerella</taxon>
    </lineage>
</organism>
<keyword evidence="1" id="KW-1133">Transmembrane helix</keyword>